<dbReference type="InterPro" id="IPR032488">
    <property type="entry name" value="DUF5049"/>
</dbReference>
<protein>
    <recommendedName>
        <fullName evidence="3">DUF5049 domain-containing protein</fullName>
    </recommendedName>
</protein>
<dbReference type="STRING" id="1121326.CLMAG_26630"/>
<reference evidence="1 2" key="1">
    <citation type="submission" date="2016-04" db="EMBL/GenBank/DDBJ databases">
        <title>Genome sequence of Clostridium magnum DSM 2767.</title>
        <authorList>
            <person name="Poehlein A."/>
            <person name="Uhlig R."/>
            <person name="Fischer R."/>
            <person name="Bahl H."/>
            <person name="Daniel R."/>
        </authorList>
    </citation>
    <scope>NUCLEOTIDE SEQUENCE [LARGE SCALE GENOMIC DNA]</scope>
    <source>
        <strain evidence="1 2">DSM 2767</strain>
    </source>
</reference>
<dbReference type="EMBL" id="LWAE01000002">
    <property type="protein sequence ID" value="KZL92849.1"/>
    <property type="molecule type" value="Genomic_DNA"/>
</dbReference>
<evidence type="ECO:0008006" key="3">
    <source>
        <dbReference type="Google" id="ProtNLM"/>
    </source>
</evidence>
<name>A0A161Y421_9CLOT</name>
<dbReference type="Proteomes" id="UP000076603">
    <property type="component" value="Unassembled WGS sequence"/>
</dbReference>
<dbReference type="Pfam" id="PF16468">
    <property type="entry name" value="DUF5049"/>
    <property type="match status" value="1"/>
</dbReference>
<keyword evidence="2" id="KW-1185">Reference proteome</keyword>
<gene>
    <name evidence="1" type="ORF">CLMAG_26630</name>
</gene>
<sequence>MDKKIKEQILFIRATGETNMFDVPKVQEIALREGYAELLTFLTENTGAYARFILTGEE</sequence>
<evidence type="ECO:0000313" key="2">
    <source>
        <dbReference type="Proteomes" id="UP000076603"/>
    </source>
</evidence>
<dbReference type="PATRIC" id="fig|1121326.3.peg.2675"/>
<dbReference type="AlphaFoldDB" id="A0A161Y421"/>
<accession>A0A161Y421</accession>
<comment type="caution">
    <text evidence="1">The sequence shown here is derived from an EMBL/GenBank/DDBJ whole genome shotgun (WGS) entry which is preliminary data.</text>
</comment>
<proteinExistence type="predicted"/>
<organism evidence="1 2">
    <name type="scientific">Clostridium magnum DSM 2767</name>
    <dbReference type="NCBI Taxonomy" id="1121326"/>
    <lineage>
        <taxon>Bacteria</taxon>
        <taxon>Bacillati</taxon>
        <taxon>Bacillota</taxon>
        <taxon>Clostridia</taxon>
        <taxon>Eubacteriales</taxon>
        <taxon>Clostridiaceae</taxon>
        <taxon>Clostridium</taxon>
    </lineage>
</organism>
<evidence type="ECO:0000313" key="1">
    <source>
        <dbReference type="EMBL" id="KZL92849.1"/>
    </source>
</evidence>
<dbReference type="OrthoDB" id="1701913at2"/>
<dbReference type="RefSeq" id="WP_066622629.1">
    <property type="nucleotide sequence ID" value="NZ_FQXL01000025.1"/>
</dbReference>